<protein>
    <recommendedName>
        <fullName evidence="4">MICOS complex subunit MIC12</fullName>
    </recommendedName>
</protein>
<dbReference type="AlphaFoldDB" id="A0A9P8T6H6"/>
<evidence type="ECO:0008006" key="4">
    <source>
        <dbReference type="Google" id="ProtNLM"/>
    </source>
</evidence>
<reference evidence="2" key="1">
    <citation type="journal article" date="2021" name="Open Biol.">
        <title>Shared evolutionary footprints suggest mitochondrial oxidative damage underlies multiple complex I losses in fungi.</title>
        <authorList>
            <person name="Schikora-Tamarit M.A."/>
            <person name="Marcet-Houben M."/>
            <person name="Nosek J."/>
            <person name="Gabaldon T."/>
        </authorList>
    </citation>
    <scope>NUCLEOTIDE SEQUENCE</scope>
    <source>
        <strain evidence="2">CBS6341</strain>
    </source>
</reference>
<comment type="caution">
    <text evidence="2">The sequence shown here is derived from an EMBL/GenBank/DDBJ whole genome shotgun (WGS) entry which is preliminary data.</text>
</comment>
<name>A0A9P8T6H6_9ASCO</name>
<sequence length="119" mass="13615">MAGRTLGFLGGVLLATSAAYYTSEEFKKSSQFVSRTLQQTQDYLDYNPLKKKQIEQQEQNKPIPRSLEFEYRPSIKQTIADLWDEQVLNLAKSIYSIDIEKSTNNAVESIQSFVNNISK</sequence>
<evidence type="ECO:0000313" key="2">
    <source>
        <dbReference type="EMBL" id="KAH3667100.1"/>
    </source>
</evidence>
<dbReference type="EMBL" id="JAEUBF010001392">
    <property type="protein sequence ID" value="KAH3667100.1"/>
    <property type="molecule type" value="Genomic_DNA"/>
</dbReference>
<reference evidence="2" key="2">
    <citation type="submission" date="2021-01" db="EMBL/GenBank/DDBJ databases">
        <authorList>
            <person name="Schikora-Tamarit M.A."/>
        </authorList>
    </citation>
    <scope>NUCLEOTIDE SEQUENCE</scope>
    <source>
        <strain evidence="2">CBS6341</strain>
    </source>
</reference>
<keyword evidence="1" id="KW-0732">Signal</keyword>
<feature type="chain" id="PRO_5040407214" description="MICOS complex subunit MIC12" evidence="1">
    <location>
        <begin position="19"/>
        <end position="119"/>
    </location>
</feature>
<dbReference type="OrthoDB" id="4037694at2759"/>
<proteinExistence type="predicted"/>
<gene>
    <name evidence="2" type="ORF">WICMUC_005447</name>
</gene>
<organism evidence="2 3">
    <name type="scientific">Wickerhamomyces mucosus</name>
    <dbReference type="NCBI Taxonomy" id="1378264"/>
    <lineage>
        <taxon>Eukaryota</taxon>
        <taxon>Fungi</taxon>
        <taxon>Dikarya</taxon>
        <taxon>Ascomycota</taxon>
        <taxon>Saccharomycotina</taxon>
        <taxon>Saccharomycetes</taxon>
        <taxon>Phaffomycetales</taxon>
        <taxon>Wickerhamomycetaceae</taxon>
        <taxon>Wickerhamomyces</taxon>
    </lineage>
</organism>
<accession>A0A9P8T6H6</accession>
<dbReference type="Proteomes" id="UP000769528">
    <property type="component" value="Unassembled WGS sequence"/>
</dbReference>
<keyword evidence="3" id="KW-1185">Reference proteome</keyword>
<feature type="signal peptide" evidence="1">
    <location>
        <begin position="1"/>
        <end position="18"/>
    </location>
</feature>
<evidence type="ECO:0000256" key="1">
    <source>
        <dbReference type="SAM" id="SignalP"/>
    </source>
</evidence>
<evidence type="ECO:0000313" key="3">
    <source>
        <dbReference type="Proteomes" id="UP000769528"/>
    </source>
</evidence>